<name>A0ACC5XP43_PANGG</name>
<evidence type="ECO:0000313" key="1">
    <source>
        <dbReference type="EMBL" id="MCI4393073.1"/>
    </source>
</evidence>
<sequence>MSREDTENGREPLIPMLSSPNTAVRSFDCILVSHIVEDQEDQRFKKKQEAYIGELKSKNLKVTTLHHDNKIFYGVRAPEEIFDKYKYLLKVSDSCNWIAEYGGYVQNTTRIRIVSFILNQTFIGTGESLRDLIKQNVFETLFCLHEGTQQEYLKRKWANWGALKHLVKQPVDDIRDYFGEKIALYFLWLGWYTRMLIPAAIIGVVVFLYGLAFFNSNPLIKEVCESNVTMCPICDKRCQVWNLSDTCFYAKLSHLFDNEGTVAFAMFMAVWATLFLELWKRHRSVHVSRWRVFDWCEDEEELILDIVNDPHCKPKEFKHSYLRSILVLLLSTVVLIVIIGLTHALVIVRVVSAMLLSDSSLELLRDNANMIAVTLGAVLHYITIQVMTRVNRVVALKLCAIEKTRSFAATERSFTVKMFTFQFFTLFSSLIYVAFFLGRINGYPGNYVRIAGRWRLEECHPSGCLTDLFIQMAIILLLKQSISNIFEFAGPWFKLCCKRATFNEDLEKCGSCKTSTCKEDGPGIELCDVCNLRDWLRNYQLNTVHEFSLFNEFLEMVIQFSFTTIFVAAFPLAPLLALINNIFEIRLDAIKMLCMERRLLPKKTNDIGVWTRVLEVIGVAAVIANGLVIGISSEFVPRLLYRYRFGPCANGTATDLQCMAGYTDYTLTTAYMSDPNVRKDFTIQQMTSGEVNITQCSYRAYRNENDHSFTSEYWLMLAARFAFVILFEHVLVVCKFIVAWYVPDNPMRVKNRRLDDKLSRLKQELQELNAQYDNRTTDV</sequence>
<keyword evidence="2" id="KW-1185">Reference proteome</keyword>
<organism evidence="1 2">
    <name type="scientific">Pangasianodon gigas</name>
    <name type="common">Mekong giant catfish</name>
    <name type="synonym">Pangasius gigas</name>
    <dbReference type="NCBI Taxonomy" id="30993"/>
    <lineage>
        <taxon>Eukaryota</taxon>
        <taxon>Metazoa</taxon>
        <taxon>Chordata</taxon>
        <taxon>Craniata</taxon>
        <taxon>Vertebrata</taxon>
        <taxon>Euteleostomi</taxon>
        <taxon>Actinopterygii</taxon>
        <taxon>Neopterygii</taxon>
        <taxon>Teleostei</taxon>
        <taxon>Ostariophysi</taxon>
        <taxon>Siluriformes</taxon>
        <taxon>Pangasiidae</taxon>
        <taxon>Pangasianodon</taxon>
    </lineage>
</organism>
<dbReference type="Proteomes" id="UP000829447">
    <property type="component" value="Linkage Group LG25"/>
</dbReference>
<dbReference type="EMBL" id="CM040478">
    <property type="protein sequence ID" value="MCI4393073.1"/>
    <property type="molecule type" value="Genomic_DNA"/>
</dbReference>
<evidence type="ECO:0000313" key="2">
    <source>
        <dbReference type="Proteomes" id="UP000829447"/>
    </source>
</evidence>
<reference evidence="1 2" key="1">
    <citation type="journal article" date="2022" name="bioRxiv">
        <title>An ancient truncated duplication of the anti-Mullerian hormone receptor type 2 gene is a potential conserved master sex determinant in the Pangasiidae catfish family.</title>
        <authorList>
            <person name="Wen M."/>
            <person name="Pan Q."/>
            <person name="Jouanno E."/>
            <person name="Montfort J."/>
            <person name="Zahm M."/>
            <person name="Cabau C."/>
            <person name="Klopp C."/>
            <person name="Iampietro C."/>
            <person name="Roques C."/>
            <person name="Bouchez O."/>
            <person name="Castinel A."/>
            <person name="Donnadieu C."/>
            <person name="Parrinello H."/>
            <person name="Poncet C."/>
            <person name="Belmonte E."/>
            <person name="Gautier V."/>
            <person name="Avarre J.-C."/>
            <person name="Dugue R."/>
            <person name="Gustiano R."/>
            <person name="Ha T.T.T."/>
            <person name="Campet M."/>
            <person name="Sriphairoj K."/>
            <person name="Ribolli J."/>
            <person name="de Almeida F.L."/>
            <person name="Desvignes T."/>
            <person name="Postlethwait J.H."/>
            <person name="Bucao C.F."/>
            <person name="Robinson-Rechavi M."/>
            <person name="Bobe J."/>
            <person name="Herpin A."/>
            <person name="Guiguen Y."/>
        </authorList>
    </citation>
    <scope>NUCLEOTIDE SEQUENCE [LARGE SCALE GENOMIC DNA]</scope>
    <source>
        <strain evidence="1">YG-Dec2019</strain>
    </source>
</reference>
<comment type="caution">
    <text evidence="1">The sequence shown here is derived from an EMBL/GenBank/DDBJ whole genome shotgun (WGS) entry which is preliminary data.</text>
</comment>
<protein>
    <submittedName>
        <fullName evidence="1">Uncharacterized protein</fullName>
    </submittedName>
</protein>
<gene>
    <name evidence="1" type="ORF">PGIGA_G00153290</name>
</gene>
<proteinExistence type="predicted"/>
<accession>A0ACC5XP43</accession>